<feature type="transmembrane region" description="Helical" evidence="10">
    <location>
        <begin position="94"/>
        <end position="117"/>
    </location>
</feature>
<dbReference type="GO" id="GO:0070412">
    <property type="term" value="F:R-SMAD binding"/>
    <property type="evidence" value="ECO:0007669"/>
    <property type="project" value="InterPro"/>
</dbReference>
<dbReference type="GO" id="GO:0009968">
    <property type="term" value="P:negative regulation of signal transduction"/>
    <property type="evidence" value="ECO:0007669"/>
    <property type="project" value="UniProtKB-KW"/>
</dbReference>
<feature type="region of interest" description="Disordered" evidence="9">
    <location>
        <begin position="132"/>
        <end position="184"/>
    </location>
</feature>
<comment type="similarity">
    <text evidence="3">Belongs to the PMEPA1 family.</text>
</comment>
<feature type="compositionally biased region" description="Gly residues" evidence="9">
    <location>
        <begin position="227"/>
        <end position="239"/>
    </location>
</feature>
<dbReference type="RefSeq" id="XP_017882402.2">
    <property type="nucleotide sequence ID" value="XM_018026913.2"/>
</dbReference>
<feature type="region of interest" description="Disordered" evidence="9">
    <location>
        <begin position="573"/>
        <end position="618"/>
    </location>
</feature>
<evidence type="ECO:0000256" key="4">
    <source>
        <dbReference type="ARBA" id="ARBA00022692"/>
    </source>
</evidence>
<accession>A0AAJ7J1B6</accession>
<dbReference type="GO" id="GO:0031901">
    <property type="term" value="C:early endosome membrane"/>
    <property type="evidence" value="ECO:0007669"/>
    <property type="project" value="UniProtKB-SubCell"/>
</dbReference>
<feature type="compositionally biased region" description="Low complexity" evidence="9">
    <location>
        <begin position="461"/>
        <end position="488"/>
    </location>
</feature>
<feature type="compositionally biased region" description="Acidic residues" evidence="9">
    <location>
        <begin position="435"/>
        <end position="444"/>
    </location>
</feature>
<evidence type="ECO:0000256" key="3">
    <source>
        <dbReference type="ARBA" id="ARBA00009908"/>
    </source>
</evidence>
<feature type="region of interest" description="Disordered" evidence="9">
    <location>
        <begin position="668"/>
        <end position="714"/>
    </location>
</feature>
<dbReference type="PANTHER" id="PTHR16514">
    <property type="entry name" value="LOW DENSITY LIPOPROTEIN RECEPTOR CLASS A DOMAIN-CONTAINING 4A"/>
    <property type="match status" value="1"/>
</dbReference>
<reference evidence="12" key="1">
    <citation type="submission" date="2025-08" db="UniProtKB">
        <authorList>
            <consortium name="RefSeq"/>
        </authorList>
    </citation>
    <scope>IDENTIFICATION</scope>
    <source>
        <tissue evidence="12">Whole body</tissue>
    </source>
</reference>
<comment type="subcellular location">
    <subcellularLocation>
        <location evidence="1">Early endosome membrane</location>
    </subcellularLocation>
    <subcellularLocation>
        <location evidence="2">Endosome membrane</location>
        <topology evidence="2">Single-pass membrane protein</topology>
    </subcellularLocation>
</comment>
<evidence type="ECO:0000256" key="1">
    <source>
        <dbReference type="ARBA" id="ARBA00004146"/>
    </source>
</evidence>
<evidence type="ECO:0000256" key="5">
    <source>
        <dbReference type="ARBA" id="ARBA00022700"/>
    </source>
</evidence>
<feature type="region of interest" description="Disordered" evidence="9">
    <location>
        <begin position="1"/>
        <end position="32"/>
    </location>
</feature>
<dbReference type="PANTHER" id="PTHR16514:SF3">
    <property type="entry name" value="LOW-DENSITY LIPOPROTEIN RECEPTOR CLASS A DOMAIN-CONTAINING PROTEIN 4-LIKE ISOFORM X1"/>
    <property type="match status" value="1"/>
</dbReference>
<feature type="compositionally biased region" description="Basic residues" evidence="9">
    <location>
        <begin position="15"/>
        <end position="24"/>
    </location>
</feature>
<evidence type="ECO:0000313" key="12">
    <source>
        <dbReference type="RefSeq" id="XP_017882402.2"/>
    </source>
</evidence>
<evidence type="ECO:0000256" key="8">
    <source>
        <dbReference type="ARBA" id="ARBA00023136"/>
    </source>
</evidence>
<feature type="compositionally biased region" description="Basic and acidic residues" evidence="9">
    <location>
        <begin position="669"/>
        <end position="681"/>
    </location>
</feature>
<evidence type="ECO:0000256" key="6">
    <source>
        <dbReference type="ARBA" id="ARBA00022753"/>
    </source>
</evidence>
<dbReference type="AlphaFoldDB" id="A0AAJ7J1B6"/>
<feature type="region of interest" description="Disordered" evidence="9">
    <location>
        <begin position="409"/>
        <end position="488"/>
    </location>
</feature>
<sequence length="714" mass="76760">MRDRNLVGGPVVAATKKRKKKKRHLESARYKRNSDRWWLWMRAGVQRKSGHDGYAGGGGGNNEEDSSRQDPSSARSAYDQLDWTASRVFVVRPWVVGATTGAGVGLPLLLLVVAVLGNQTCTTTAAPVVSDPYVSLDATPPRLLPRSTDRSSSYLSSSWRTRTRFSNHQPENLSRRKRSSKGGLDYHEVSSSLIAEQDGVRLRSPEKPTTIDTIGRKDPFSPVLAGRRGGGRGGRGRGGLAHERTKSGRRHVVSLLGDQGSTPLGLVEPSWLPTKFSRFRHVEPSSTLIEKIKPEHRRGTISDLEDYISDKLPTEDRSTITATTTVTTVPIAWTTIPFRLVHRTVPRLPDDDSAAVQFATGRRNRKAKDERGGGVVGVSSRKDVFADGSGEVKGGGGGVVEWTTTVAGPMSSWSYPEDEEPGAGSVRTRPSPEEAVSEDGDEETAGGGEQVKVTVAQAKGSSSTSTTARTTGTSQTTTQLPPPSQDTSMEALSASSYIVSVVLVLIVGALVGVLATVSHHLHHRRLLHDEPASASILDHHRHHHHHHHHHREEFPASHQRRLLLQDYRHPATPMLSVSPGMEVGSGGHGGLGSGGLEGDPSGGGAVVGVGGGGGGEGATEGVQEAMVAAARDRAIRAGSVRQDLALDLPPRLQLPDGEERPYGAHTALHLRDPDQESEIYRKCVRPPPNRTVFDSESPPPYRSQSALLEASRSE</sequence>
<organism evidence="11 12">
    <name type="scientific">Ceratina calcarata</name>
    <dbReference type="NCBI Taxonomy" id="156304"/>
    <lineage>
        <taxon>Eukaryota</taxon>
        <taxon>Metazoa</taxon>
        <taxon>Ecdysozoa</taxon>
        <taxon>Arthropoda</taxon>
        <taxon>Hexapoda</taxon>
        <taxon>Insecta</taxon>
        <taxon>Pterygota</taxon>
        <taxon>Neoptera</taxon>
        <taxon>Endopterygota</taxon>
        <taxon>Hymenoptera</taxon>
        <taxon>Apocrita</taxon>
        <taxon>Aculeata</taxon>
        <taxon>Apoidea</taxon>
        <taxon>Anthophila</taxon>
        <taxon>Apidae</taxon>
        <taxon>Ceratina</taxon>
        <taxon>Zadontomerus</taxon>
    </lineage>
</organism>
<keyword evidence="7 10" id="KW-1133">Transmembrane helix</keyword>
<protein>
    <submittedName>
        <fullName evidence="12">Uncharacterized protein LOC108626315</fullName>
    </submittedName>
</protein>
<gene>
    <name evidence="12" type="primary">LOC108626315</name>
</gene>
<dbReference type="InterPro" id="IPR043445">
    <property type="entry name" value="TMEPAI/LRAD4"/>
</dbReference>
<name>A0AAJ7J1B6_9HYME</name>
<feature type="region of interest" description="Disordered" evidence="9">
    <location>
        <begin position="197"/>
        <end position="245"/>
    </location>
</feature>
<keyword evidence="4 10" id="KW-0812">Transmembrane</keyword>
<keyword evidence="8 10" id="KW-0472">Membrane</keyword>
<proteinExistence type="inferred from homology"/>
<feature type="compositionally biased region" description="Low complexity" evidence="9">
    <location>
        <begin position="150"/>
        <end position="160"/>
    </location>
</feature>
<feature type="transmembrane region" description="Helical" evidence="10">
    <location>
        <begin position="497"/>
        <end position="517"/>
    </location>
</feature>
<evidence type="ECO:0000313" key="11">
    <source>
        <dbReference type="Proteomes" id="UP000694925"/>
    </source>
</evidence>
<keyword evidence="5" id="KW-0734">Signal transduction inhibitor</keyword>
<dbReference type="Proteomes" id="UP000694925">
    <property type="component" value="Unplaced"/>
</dbReference>
<dbReference type="GO" id="GO:0000139">
    <property type="term" value="C:Golgi membrane"/>
    <property type="evidence" value="ECO:0007669"/>
    <property type="project" value="TreeGrafter"/>
</dbReference>
<dbReference type="KEGG" id="ccal:108626315"/>
<evidence type="ECO:0000256" key="9">
    <source>
        <dbReference type="SAM" id="MobiDB-lite"/>
    </source>
</evidence>
<evidence type="ECO:0000256" key="7">
    <source>
        <dbReference type="ARBA" id="ARBA00022989"/>
    </source>
</evidence>
<keyword evidence="6" id="KW-0967">Endosome</keyword>
<keyword evidence="11" id="KW-1185">Reference proteome</keyword>
<feature type="compositionally biased region" description="Gly residues" evidence="9">
    <location>
        <begin position="583"/>
        <end position="618"/>
    </location>
</feature>
<feature type="region of interest" description="Disordered" evidence="9">
    <location>
        <begin position="49"/>
        <end position="76"/>
    </location>
</feature>
<evidence type="ECO:0000256" key="2">
    <source>
        <dbReference type="ARBA" id="ARBA00004190"/>
    </source>
</evidence>
<dbReference type="GeneID" id="108626315"/>
<evidence type="ECO:0000256" key="10">
    <source>
        <dbReference type="SAM" id="Phobius"/>
    </source>
</evidence>